<dbReference type="AlphaFoldDB" id="A0A3S3QIF2"/>
<dbReference type="Gene3D" id="3.30.429.10">
    <property type="entry name" value="Macrophage Migration Inhibitory Factor"/>
    <property type="match status" value="1"/>
</dbReference>
<dbReference type="EC" id="5.3.2.6" evidence="4"/>
<protein>
    <submittedName>
        <fullName evidence="4">4-oxalocrotonate tautomerase</fullName>
        <ecNumber evidence="4">5.3.2.6</ecNumber>
    </submittedName>
</protein>
<dbReference type="GO" id="GO:0016853">
    <property type="term" value="F:isomerase activity"/>
    <property type="evidence" value="ECO:0007669"/>
    <property type="project" value="UniProtKB-KW"/>
</dbReference>
<organism evidence="4 5">
    <name type="scientific">Candidatus Electrothrix aarhusensis</name>
    <dbReference type="NCBI Taxonomy" id="1859131"/>
    <lineage>
        <taxon>Bacteria</taxon>
        <taxon>Pseudomonadati</taxon>
        <taxon>Thermodesulfobacteriota</taxon>
        <taxon>Desulfobulbia</taxon>
        <taxon>Desulfobulbales</taxon>
        <taxon>Desulfobulbaceae</taxon>
        <taxon>Candidatus Electrothrix</taxon>
    </lineage>
</organism>
<dbReference type="InterPro" id="IPR014347">
    <property type="entry name" value="Tautomerase/MIF_sf"/>
</dbReference>
<proteinExistence type="inferred from homology"/>
<evidence type="ECO:0000259" key="3">
    <source>
        <dbReference type="Pfam" id="PF01361"/>
    </source>
</evidence>
<name>A0A3S3QIF2_9BACT</name>
<dbReference type="PANTHER" id="PTHR35530:SF1">
    <property type="entry name" value="2-HYDROXYMUCONATE TAUTOMERASE"/>
    <property type="match status" value="1"/>
</dbReference>
<sequence length="60" mass="6641">MPYVSIRVAGKLSREQKKNIAQGVTKVIAKEANKPESSVLIFIDEEQQENIAKGGKLLDE</sequence>
<dbReference type="Pfam" id="PF01361">
    <property type="entry name" value="Tautomerase"/>
    <property type="match status" value="1"/>
</dbReference>
<feature type="domain" description="4-oxalocrotonate tautomerase-like" evidence="3">
    <location>
        <begin position="2"/>
        <end position="58"/>
    </location>
</feature>
<dbReference type="EMBL" id="MTKO01000079">
    <property type="protein sequence ID" value="RWX45365.1"/>
    <property type="molecule type" value="Genomic_DNA"/>
</dbReference>
<dbReference type="SUPFAM" id="SSF55331">
    <property type="entry name" value="Tautomerase/MIF"/>
    <property type="match status" value="1"/>
</dbReference>
<dbReference type="PANTHER" id="PTHR35530">
    <property type="entry name" value="TAUTOMERASE-RELATED"/>
    <property type="match status" value="1"/>
</dbReference>
<reference evidence="4 5" key="1">
    <citation type="submission" date="2017-01" db="EMBL/GenBank/DDBJ databases">
        <title>The cable genome- insights into the physiology and evolution of filamentous bacteria capable of sulfide oxidation via long distance electron transfer.</title>
        <authorList>
            <person name="Schreiber L."/>
            <person name="Bjerg J.T."/>
            <person name="Boggild A."/>
            <person name="Van De Vossenberg J."/>
            <person name="Meysman F."/>
            <person name="Nielsen L.P."/>
            <person name="Schramm A."/>
            <person name="Kjeldsen K.U."/>
        </authorList>
    </citation>
    <scope>NUCLEOTIDE SEQUENCE [LARGE SCALE GENOMIC DNA]</scope>
    <source>
        <strain evidence="4">MCF</strain>
    </source>
</reference>
<evidence type="ECO:0000256" key="2">
    <source>
        <dbReference type="ARBA" id="ARBA00023235"/>
    </source>
</evidence>
<gene>
    <name evidence="4" type="ORF">H206_00969</name>
</gene>
<dbReference type="InterPro" id="IPR004370">
    <property type="entry name" value="4-OT-like_dom"/>
</dbReference>
<comment type="similarity">
    <text evidence="1">Belongs to the 4-oxalocrotonate tautomerase family.</text>
</comment>
<comment type="caution">
    <text evidence="4">The sequence shown here is derived from an EMBL/GenBank/DDBJ whole genome shotgun (WGS) entry which is preliminary data.</text>
</comment>
<keyword evidence="2 4" id="KW-0413">Isomerase</keyword>
<keyword evidence="5" id="KW-1185">Reference proteome</keyword>
<evidence type="ECO:0000313" key="4">
    <source>
        <dbReference type="EMBL" id="RWX45365.1"/>
    </source>
</evidence>
<accession>A0A3S3QIF2</accession>
<dbReference type="Proteomes" id="UP000287853">
    <property type="component" value="Unassembled WGS sequence"/>
</dbReference>
<evidence type="ECO:0000256" key="1">
    <source>
        <dbReference type="ARBA" id="ARBA00006723"/>
    </source>
</evidence>
<evidence type="ECO:0000313" key="5">
    <source>
        <dbReference type="Proteomes" id="UP000287853"/>
    </source>
</evidence>